<evidence type="ECO:0000313" key="3">
    <source>
        <dbReference type="Proteomes" id="UP000030321"/>
    </source>
</evidence>
<organism evidence="2 3">
    <name type="scientific">Microcystis aeruginosa NIES-44</name>
    <dbReference type="NCBI Taxonomy" id="449439"/>
    <lineage>
        <taxon>Bacteria</taxon>
        <taxon>Bacillati</taxon>
        <taxon>Cyanobacteriota</taxon>
        <taxon>Cyanophyceae</taxon>
        <taxon>Oscillatoriophycideae</taxon>
        <taxon>Chroococcales</taxon>
        <taxon>Microcystaceae</taxon>
        <taxon>Microcystis</taxon>
    </lineage>
</organism>
<dbReference type="InterPro" id="IPR003593">
    <property type="entry name" value="AAA+_ATPase"/>
</dbReference>
<dbReference type="GO" id="GO:0005524">
    <property type="term" value="F:ATP binding"/>
    <property type="evidence" value="ECO:0007669"/>
    <property type="project" value="UniProtKB-KW"/>
</dbReference>
<dbReference type="GO" id="GO:0016887">
    <property type="term" value="F:ATP hydrolysis activity"/>
    <property type="evidence" value="ECO:0007669"/>
    <property type="project" value="InterPro"/>
</dbReference>
<sequence length="352" mass="39939">MLNNLTVKNLTVFPEIQLQFSQNLNVIVGENGTGKTHLLKILYSALATSGEEGRKSPNGTPTKTLLQTRLADKLIHVFRPDYLGRLTRRKQGRERCDIKLHFQDSRFNFAFSFATNSKTEVSLEEVPEAWLDVSSAYFPTRELLTIFPNFVSLYESHYLEFDETWRDTCLLLGAPLQRGNKEKPIQKLLEPIESAMGGSLELDKNGRFYLKNESGRFEMPLVAEGNRKLAMLARLIATGVLMEKGVLFWDEPEANLNPILIREVAKSIVNLSHAGIQVFLATHSLFLLRELEILMSDRDNFPLNQRFFGLHFSDGAVVVQQGNTSDEIGEITALDQELAQSDRFLSMGEERR</sequence>
<dbReference type="Pfam" id="PF13304">
    <property type="entry name" value="AAA_21"/>
    <property type="match status" value="1"/>
</dbReference>
<dbReference type="InterPro" id="IPR003959">
    <property type="entry name" value="ATPase_AAA_core"/>
</dbReference>
<comment type="caution">
    <text evidence="2">The sequence shown here is derived from an EMBL/GenBank/DDBJ whole genome shotgun (WGS) entry which is preliminary data.</text>
</comment>
<keyword evidence="2" id="KW-0067">ATP-binding</keyword>
<dbReference type="AlphaFoldDB" id="A0A0A1W1K4"/>
<dbReference type="Gene3D" id="3.40.50.300">
    <property type="entry name" value="P-loop containing nucleotide triphosphate hydrolases"/>
    <property type="match status" value="2"/>
</dbReference>
<dbReference type="RefSeq" id="WP_045362880.1">
    <property type="nucleotide sequence ID" value="NZ_BBPA01000077.1"/>
</dbReference>
<evidence type="ECO:0000313" key="2">
    <source>
        <dbReference type="EMBL" id="GAL95855.1"/>
    </source>
</evidence>
<dbReference type="Proteomes" id="UP000030321">
    <property type="component" value="Unassembled WGS sequence"/>
</dbReference>
<dbReference type="PANTHER" id="PTHR43581:SF2">
    <property type="entry name" value="EXCINUCLEASE ATPASE SUBUNIT"/>
    <property type="match status" value="1"/>
</dbReference>
<name>A0A0A1W1K4_MICAE</name>
<gene>
    <name evidence="2" type="ORF">N44_04711</name>
</gene>
<accession>A0A0A1W1K4</accession>
<protein>
    <submittedName>
        <fullName evidence="2">Putative ATP-binding protein</fullName>
    </submittedName>
</protein>
<keyword evidence="2" id="KW-0547">Nucleotide-binding</keyword>
<dbReference type="EMBL" id="BBPA01000077">
    <property type="protein sequence ID" value="GAL95855.1"/>
    <property type="molecule type" value="Genomic_DNA"/>
</dbReference>
<evidence type="ECO:0000259" key="1">
    <source>
        <dbReference type="SMART" id="SM00382"/>
    </source>
</evidence>
<dbReference type="InterPro" id="IPR027417">
    <property type="entry name" value="P-loop_NTPase"/>
</dbReference>
<dbReference type="PANTHER" id="PTHR43581">
    <property type="entry name" value="ATP/GTP PHOSPHATASE"/>
    <property type="match status" value="1"/>
</dbReference>
<dbReference type="InterPro" id="IPR051396">
    <property type="entry name" value="Bact_Antivir_Def_Nuclease"/>
</dbReference>
<reference evidence="3" key="1">
    <citation type="journal article" date="2015" name="Genome">
        <title>Whole Genome Sequence of the Non-Microcystin-Producing Microcystis aeruginosa Strain NIES-44.</title>
        <authorList>
            <person name="Okano K."/>
            <person name="Miyata N."/>
            <person name="Ozaki Y."/>
        </authorList>
    </citation>
    <scope>NUCLEOTIDE SEQUENCE [LARGE SCALE GENOMIC DNA]</scope>
    <source>
        <strain evidence="3">NIES-44</strain>
    </source>
</reference>
<dbReference type="CDD" id="cd00267">
    <property type="entry name" value="ABC_ATPase"/>
    <property type="match status" value="1"/>
</dbReference>
<proteinExistence type="predicted"/>
<dbReference type="SMART" id="SM00382">
    <property type="entry name" value="AAA"/>
    <property type="match status" value="1"/>
</dbReference>
<dbReference type="SUPFAM" id="SSF52540">
    <property type="entry name" value="P-loop containing nucleoside triphosphate hydrolases"/>
    <property type="match status" value="1"/>
</dbReference>
<feature type="domain" description="AAA+ ATPase" evidence="1">
    <location>
        <begin position="21"/>
        <end position="306"/>
    </location>
</feature>